<evidence type="ECO:0000313" key="1">
    <source>
        <dbReference type="EMBL" id="KNZ46529.1"/>
    </source>
</evidence>
<name>A0A0L6UD91_9BASI</name>
<dbReference type="VEuPathDB" id="FungiDB:VP01_719g3"/>
<reference evidence="1 2" key="1">
    <citation type="submission" date="2015-08" db="EMBL/GenBank/DDBJ databases">
        <title>Next Generation Sequencing and Analysis of the Genome of Puccinia sorghi L Schw, the Causal Agent of Maize Common Rust.</title>
        <authorList>
            <person name="Rochi L."/>
            <person name="Burguener G."/>
            <person name="Darino M."/>
            <person name="Turjanski A."/>
            <person name="Kreff E."/>
            <person name="Dieguez M.J."/>
            <person name="Sacco F."/>
        </authorList>
    </citation>
    <scope>NUCLEOTIDE SEQUENCE [LARGE SCALE GENOMIC DNA]</scope>
    <source>
        <strain evidence="1 2">RO10H11247</strain>
    </source>
</reference>
<proteinExistence type="predicted"/>
<dbReference type="EMBL" id="LAVV01012605">
    <property type="protein sequence ID" value="KNZ46529.1"/>
    <property type="molecule type" value="Genomic_DNA"/>
</dbReference>
<evidence type="ECO:0000313" key="2">
    <source>
        <dbReference type="Proteomes" id="UP000037035"/>
    </source>
</evidence>
<comment type="caution">
    <text evidence="1">The sequence shown here is derived from an EMBL/GenBank/DDBJ whole genome shotgun (WGS) entry which is preliminary data.</text>
</comment>
<dbReference type="OrthoDB" id="445301at2759"/>
<dbReference type="Proteomes" id="UP000037035">
    <property type="component" value="Unassembled WGS sequence"/>
</dbReference>
<sequence length="53" mass="5944">MQPLHLKTGSIWAALNIDFPFHSFSHIGIDYGNLLPFAKFLFFSGLIFTTPAC</sequence>
<keyword evidence="2" id="KW-1185">Reference proteome</keyword>
<gene>
    <name evidence="1" type="ORF">VP01_719g3</name>
</gene>
<dbReference type="AlphaFoldDB" id="A0A0L6UD91"/>
<protein>
    <submittedName>
        <fullName evidence="1">Uncharacterized protein</fullName>
    </submittedName>
</protein>
<organism evidence="1 2">
    <name type="scientific">Puccinia sorghi</name>
    <dbReference type="NCBI Taxonomy" id="27349"/>
    <lineage>
        <taxon>Eukaryota</taxon>
        <taxon>Fungi</taxon>
        <taxon>Dikarya</taxon>
        <taxon>Basidiomycota</taxon>
        <taxon>Pucciniomycotina</taxon>
        <taxon>Pucciniomycetes</taxon>
        <taxon>Pucciniales</taxon>
        <taxon>Pucciniaceae</taxon>
        <taxon>Puccinia</taxon>
    </lineage>
</organism>
<accession>A0A0L6UD91</accession>